<name>A0AAN7UMV9_9PEZI</name>
<dbReference type="InterPro" id="IPR019009">
    <property type="entry name" value="SRP_receptor_beta_su"/>
</dbReference>
<evidence type="ECO:0000256" key="4">
    <source>
        <dbReference type="ARBA" id="ARBA00022692"/>
    </source>
</evidence>
<evidence type="ECO:0000256" key="8">
    <source>
        <dbReference type="ARBA" id="ARBA00023134"/>
    </source>
</evidence>
<evidence type="ECO:0000313" key="12">
    <source>
        <dbReference type="EMBL" id="KAK5631797.1"/>
    </source>
</evidence>
<evidence type="ECO:0000256" key="2">
    <source>
        <dbReference type="ARBA" id="ARBA00005619"/>
    </source>
</evidence>
<sequence>MSSSSPILEHLKQALEYILTPSAPVITIGLLIVFIVPVLVHFFITRQTPYTSLPYILLAGPAGGGKTSLLTLLERGDAAAETHTSQTPHAVELTASQDAGASTFREAAREDAPGSHKKFHLVDTPGHGKLRGAALDQLGGDGKTGKSQFGDSAMLRGVIYVLDAATLEDTLADAATYLYQVLLALQKRAGSGRTSRAPNAVHVLVAANKLDLFTALPASLVRSNLEAELGRIRQSRSKGLLDSGVGTDDIGSEEQDSWLGEYGSEKFTFAQMREFDIEVDVIGGSVSEANVDKWWDWIVGRI</sequence>
<gene>
    <name evidence="12" type="ORF">RRF57_007511</name>
</gene>
<keyword evidence="9 11" id="KW-0472">Membrane</keyword>
<feature type="transmembrane region" description="Helical" evidence="11">
    <location>
        <begin position="25"/>
        <end position="44"/>
    </location>
</feature>
<evidence type="ECO:0000256" key="3">
    <source>
        <dbReference type="ARBA" id="ARBA00020256"/>
    </source>
</evidence>
<dbReference type="InterPro" id="IPR027417">
    <property type="entry name" value="P-loop_NTPase"/>
</dbReference>
<dbReference type="SUPFAM" id="SSF52540">
    <property type="entry name" value="P-loop containing nucleoside triphosphate hydrolases"/>
    <property type="match status" value="1"/>
</dbReference>
<keyword evidence="7 11" id="KW-1133">Transmembrane helix</keyword>
<proteinExistence type="inferred from homology"/>
<evidence type="ECO:0000256" key="5">
    <source>
        <dbReference type="ARBA" id="ARBA00022741"/>
    </source>
</evidence>
<dbReference type="Proteomes" id="UP001305414">
    <property type="component" value="Unassembled WGS sequence"/>
</dbReference>
<dbReference type="AlphaFoldDB" id="A0AAN7UMV9"/>
<keyword evidence="5" id="KW-0547">Nucleotide-binding</keyword>
<keyword evidence="6" id="KW-0256">Endoplasmic reticulum</keyword>
<dbReference type="GO" id="GO:0005525">
    <property type="term" value="F:GTP binding"/>
    <property type="evidence" value="ECO:0007669"/>
    <property type="project" value="UniProtKB-KW"/>
</dbReference>
<comment type="caution">
    <text evidence="12">The sequence shown here is derived from an EMBL/GenBank/DDBJ whole genome shotgun (WGS) entry which is preliminary data.</text>
</comment>
<organism evidence="12 13">
    <name type="scientific">Xylaria bambusicola</name>
    <dbReference type="NCBI Taxonomy" id="326684"/>
    <lineage>
        <taxon>Eukaryota</taxon>
        <taxon>Fungi</taxon>
        <taxon>Dikarya</taxon>
        <taxon>Ascomycota</taxon>
        <taxon>Pezizomycotina</taxon>
        <taxon>Sordariomycetes</taxon>
        <taxon>Xylariomycetidae</taxon>
        <taxon>Xylariales</taxon>
        <taxon>Xylariaceae</taxon>
        <taxon>Xylaria</taxon>
    </lineage>
</organism>
<dbReference type="Gene3D" id="3.40.50.300">
    <property type="entry name" value="P-loop containing nucleotide triphosphate hydrolases"/>
    <property type="match status" value="1"/>
</dbReference>
<keyword evidence="13" id="KW-1185">Reference proteome</keyword>
<keyword evidence="10" id="KW-0675">Receptor</keyword>
<evidence type="ECO:0000256" key="11">
    <source>
        <dbReference type="SAM" id="Phobius"/>
    </source>
</evidence>
<comment type="subcellular location">
    <subcellularLocation>
        <location evidence="1">Endoplasmic reticulum membrane</location>
        <topology evidence="1">Single-pass membrane protein</topology>
    </subcellularLocation>
</comment>
<dbReference type="Pfam" id="PF09439">
    <property type="entry name" value="SRPRB"/>
    <property type="match status" value="1"/>
</dbReference>
<accession>A0AAN7UMV9</accession>
<reference evidence="12 13" key="1">
    <citation type="submission" date="2023-10" db="EMBL/GenBank/DDBJ databases">
        <title>Draft genome sequence of Xylaria bambusicola isolate GMP-LS, the root and basal stem rot pathogen of sugarcane in Indonesia.</title>
        <authorList>
            <person name="Selvaraj P."/>
            <person name="Muralishankar V."/>
            <person name="Muruganantham S."/>
            <person name="Sp S."/>
            <person name="Haryani S."/>
            <person name="Lau K.J.X."/>
            <person name="Naqvi N.I."/>
        </authorList>
    </citation>
    <scope>NUCLEOTIDE SEQUENCE [LARGE SCALE GENOMIC DNA]</scope>
    <source>
        <strain evidence="12">GMP-LS</strain>
    </source>
</reference>
<dbReference type="CDD" id="cd04105">
    <property type="entry name" value="SR_beta"/>
    <property type="match status" value="1"/>
</dbReference>
<dbReference type="GO" id="GO:0005789">
    <property type="term" value="C:endoplasmic reticulum membrane"/>
    <property type="evidence" value="ECO:0007669"/>
    <property type="project" value="UniProtKB-SubCell"/>
</dbReference>
<evidence type="ECO:0000256" key="7">
    <source>
        <dbReference type="ARBA" id="ARBA00022989"/>
    </source>
</evidence>
<comment type="similarity">
    <text evidence="2">Belongs to the SRP receptor beta subunit family.</text>
</comment>
<evidence type="ECO:0000313" key="13">
    <source>
        <dbReference type="Proteomes" id="UP001305414"/>
    </source>
</evidence>
<keyword evidence="4 11" id="KW-0812">Transmembrane</keyword>
<dbReference type="EMBL" id="JAWHQM010000021">
    <property type="protein sequence ID" value="KAK5631797.1"/>
    <property type="molecule type" value="Genomic_DNA"/>
</dbReference>
<protein>
    <recommendedName>
        <fullName evidence="3">Signal recognition particle receptor subunit beta</fullName>
    </recommendedName>
</protein>
<keyword evidence="8" id="KW-0342">GTP-binding</keyword>
<evidence type="ECO:0000256" key="9">
    <source>
        <dbReference type="ARBA" id="ARBA00023136"/>
    </source>
</evidence>
<evidence type="ECO:0000256" key="1">
    <source>
        <dbReference type="ARBA" id="ARBA00004389"/>
    </source>
</evidence>
<evidence type="ECO:0000256" key="10">
    <source>
        <dbReference type="ARBA" id="ARBA00023170"/>
    </source>
</evidence>
<evidence type="ECO:0000256" key="6">
    <source>
        <dbReference type="ARBA" id="ARBA00022824"/>
    </source>
</evidence>